<evidence type="ECO:0000313" key="2">
    <source>
        <dbReference type="Proteomes" id="UP001180453"/>
    </source>
</evidence>
<proteinExistence type="predicted"/>
<evidence type="ECO:0000313" key="1">
    <source>
        <dbReference type="EMBL" id="MDR7272966.1"/>
    </source>
</evidence>
<keyword evidence="2" id="KW-1185">Reference proteome</keyword>
<reference evidence="1 2" key="1">
    <citation type="submission" date="2023-07" db="EMBL/GenBank/DDBJ databases">
        <title>Sorghum-associated microbial communities from plants grown in Nebraska, USA.</title>
        <authorList>
            <person name="Schachtman D."/>
        </authorList>
    </citation>
    <scope>NUCLEOTIDE SEQUENCE [LARGE SCALE GENOMIC DNA]</scope>
    <source>
        <strain evidence="1 2">BE314</strain>
    </source>
</reference>
<organism evidence="1 2">
    <name type="scientific">Roseateles saccharophilus</name>
    <name type="common">Pseudomonas saccharophila</name>
    <dbReference type="NCBI Taxonomy" id="304"/>
    <lineage>
        <taxon>Bacteria</taxon>
        <taxon>Pseudomonadati</taxon>
        <taxon>Pseudomonadota</taxon>
        <taxon>Betaproteobacteria</taxon>
        <taxon>Burkholderiales</taxon>
        <taxon>Sphaerotilaceae</taxon>
        <taxon>Roseateles</taxon>
    </lineage>
</organism>
<dbReference type="Proteomes" id="UP001180453">
    <property type="component" value="Unassembled WGS sequence"/>
</dbReference>
<protein>
    <submittedName>
        <fullName evidence="1">Uncharacterized protein</fullName>
    </submittedName>
</protein>
<accession>A0ABU1YY50</accession>
<comment type="caution">
    <text evidence="1">The sequence shown here is derived from an EMBL/GenBank/DDBJ whole genome shotgun (WGS) entry which is preliminary data.</text>
</comment>
<sequence>MNISQLLGLALKDDQIVDLLEHYGVDVIYDFDRLRENTPDRYSASFHDGGFEFIFSDAQLLRTIFLYASSRGKFKPIRPDYAGVPLYQSFREAKGAFERAGIPIQVSKSDEGYVKGSFGDRTVHYEFRAEALVLVTISLANA</sequence>
<name>A0ABU1YY50_ROSSA</name>
<dbReference type="EMBL" id="JAVDXU010000006">
    <property type="protein sequence ID" value="MDR7272966.1"/>
    <property type="molecule type" value="Genomic_DNA"/>
</dbReference>
<dbReference type="RefSeq" id="WP_310272838.1">
    <property type="nucleotide sequence ID" value="NZ_JAVDXU010000006.1"/>
</dbReference>
<gene>
    <name evidence="1" type="ORF">J2X20_005651</name>
</gene>